<evidence type="ECO:0000313" key="3">
    <source>
        <dbReference type="Proteomes" id="UP001151699"/>
    </source>
</evidence>
<protein>
    <submittedName>
        <fullName evidence="2">Uncharacterized protein</fullName>
    </submittedName>
</protein>
<dbReference type="Proteomes" id="UP001151699">
    <property type="component" value="Chromosome A"/>
</dbReference>
<accession>A0A9Q0N9G7</accession>
<organism evidence="2 3">
    <name type="scientific">Pseudolycoriella hygida</name>
    <dbReference type="NCBI Taxonomy" id="35572"/>
    <lineage>
        <taxon>Eukaryota</taxon>
        <taxon>Metazoa</taxon>
        <taxon>Ecdysozoa</taxon>
        <taxon>Arthropoda</taxon>
        <taxon>Hexapoda</taxon>
        <taxon>Insecta</taxon>
        <taxon>Pterygota</taxon>
        <taxon>Neoptera</taxon>
        <taxon>Endopterygota</taxon>
        <taxon>Diptera</taxon>
        <taxon>Nematocera</taxon>
        <taxon>Sciaroidea</taxon>
        <taxon>Sciaridae</taxon>
        <taxon>Pseudolycoriella</taxon>
    </lineage>
</organism>
<dbReference type="EMBL" id="WJQU01000001">
    <property type="protein sequence ID" value="KAJ6645471.1"/>
    <property type="molecule type" value="Genomic_DNA"/>
</dbReference>
<evidence type="ECO:0000256" key="1">
    <source>
        <dbReference type="SAM" id="Phobius"/>
    </source>
</evidence>
<dbReference type="OrthoDB" id="18145at2759"/>
<reference evidence="2" key="1">
    <citation type="submission" date="2022-07" db="EMBL/GenBank/DDBJ databases">
        <authorList>
            <person name="Trinca V."/>
            <person name="Uliana J.V.C."/>
            <person name="Torres T.T."/>
            <person name="Ward R.J."/>
            <person name="Monesi N."/>
        </authorList>
    </citation>
    <scope>NUCLEOTIDE SEQUENCE</scope>
    <source>
        <strain evidence="2">HSMRA1968</strain>
        <tissue evidence="2">Whole embryos</tissue>
    </source>
</reference>
<keyword evidence="1" id="KW-0472">Membrane</keyword>
<gene>
    <name evidence="2" type="ORF">Bhyg_00677</name>
</gene>
<proteinExistence type="predicted"/>
<comment type="caution">
    <text evidence="2">The sequence shown here is derived from an EMBL/GenBank/DDBJ whole genome shotgun (WGS) entry which is preliminary data.</text>
</comment>
<keyword evidence="3" id="KW-1185">Reference proteome</keyword>
<dbReference type="AlphaFoldDB" id="A0A9Q0N9G7"/>
<dbReference type="Pfam" id="PF06477">
    <property type="entry name" value="DUF1091"/>
    <property type="match status" value="1"/>
</dbReference>
<sequence length="179" mass="21123">MLPNQFGLIAMFHVVVGIIAWPTLRLKVQKYSYHIFQSDVIDFNITEIEDGQTLFYDFKKDNLMLSINNNIRFEDGNKEFSIEFMNKTSDVCKIFSNRRHDPIVGLFFEILQEKTPTLPKKCPIKKQIVSVPLQNFETNKLPPIWPRTSILFEMRLYSYTKKIFKPLLNLTMIVNLQKK</sequence>
<keyword evidence="1" id="KW-0812">Transmembrane</keyword>
<keyword evidence="1" id="KW-1133">Transmembrane helix</keyword>
<feature type="transmembrane region" description="Helical" evidence="1">
    <location>
        <begin position="6"/>
        <end position="24"/>
    </location>
</feature>
<dbReference type="InterPro" id="IPR010512">
    <property type="entry name" value="DUF1091"/>
</dbReference>
<name>A0A9Q0N9G7_9DIPT</name>
<evidence type="ECO:0000313" key="2">
    <source>
        <dbReference type="EMBL" id="KAJ6645471.1"/>
    </source>
</evidence>